<organism evidence="2 3">
    <name type="scientific">Cotesia congregata</name>
    <name type="common">Parasitoid wasp</name>
    <name type="synonym">Apanteles congregatus</name>
    <dbReference type="NCBI Taxonomy" id="51543"/>
    <lineage>
        <taxon>Eukaryota</taxon>
        <taxon>Metazoa</taxon>
        <taxon>Ecdysozoa</taxon>
        <taxon>Arthropoda</taxon>
        <taxon>Hexapoda</taxon>
        <taxon>Insecta</taxon>
        <taxon>Pterygota</taxon>
        <taxon>Neoptera</taxon>
        <taxon>Endopterygota</taxon>
        <taxon>Hymenoptera</taxon>
        <taxon>Apocrita</taxon>
        <taxon>Ichneumonoidea</taxon>
        <taxon>Braconidae</taxon>
        <taxon>Microgastrinae</taxon>
        <taxon>Cotesia</taxon>
    </lineage>
</organism>
<dbReference type="EMBL" id="CAJNRD030001119">
    <property type="protein sequence ID" value="CAG5090201.1"/>
    <property type="molecule type" value="Genomic_DNA"/>
</dbReference>
<proteinExistence type="predicted"/>
<protein>
    <submittedName>
        <fullName evidence="2">Uncharacterized protein</fullName>
    </submittedName>
</protein>
<evidence type="ECO:0000313" key="2">
    <source>
        <dbReference type="EMBL" id="CAG5090201.1"/>
    </source>
</evidence>
<comment type="caution">
    <text evidence="2">The sequence shown here is derived from an EMBL/GenBank/DDBJ whole genome shotgun (WGS) entry which is preliminary data.</text>
</comment>
<feature type="chain" id="PRO_5035245989" evidence="1">
    <location>
        <begin position="20"/>
        <end position="111"/>
    </location>
</feature>
<dbReference type="AlphaFoldDB" id="A0A8J2HDU4"/>
<reference evidence="2" key="1">
    <citation type="submission" date="2021-04" db="EMBL/GenBank/DDBJ databases">
        <authorList>
            <person name="Chebbi M.A.C M."/>
        </authorList>
    </citation>
    <scope>NUCLEOTIDE SEQUENCE</scope>
</reference>
<keyword evidence="1" id="KW-0732">Signal</keyword>
<gene>
    <name evidence="2" type="ORF">HICCMSTLAB_LOCUS5530</name>
</gene>
<name>A0A8J2HDU4_COTCN</name>
<sequence>MVCLKTAIVLAVLASAVKAAEEEKTNTMKIFVHCSPTNVNVKYTPEANIAGKFYFENSTDPTCQKEFSKGAEETLMVDYETCVPDESKNFSIIVEYVNEANETKKSRGSGK</sequence>
<dbReference type="Proteomes" id="UP000786811">
    <property type="component" value="Unassembled WGS sequence"/>
</dbReference>
<accession>A0A8J2HDU4</accession>
<keyword evidence="3" id="KW-1185">Reference proteome</keyword>
<evidence type="ECO:0000313" key="3">
    <source>
        <dbReference type="Proteomes" id="UP000786811"/>
    </source>
</evidence>
<evidence type="ECO:0000256" key="1">
    <source>
        <dbReference type="SAM" id="SignalP"/>
    </source>
</evidence>
<feature type="signal peptide" evidence="1">
    <location>
        <begin position="1"/>
        <end position="19"/>
    </location>
</feature>